<keyword evidence="3" id="KW-0804">Transcription</keyword>
<dbReference type="InterPro" id="IPR053175">
    <property type="entry name" value="DHMBA_Reg_Transcription_Factor"/>
</dbReference>
<feature type="domain" description="Zn(2)-C6 fungal-type" evidence="5">
    <location>
        <begin position="9"/>
        <end position="37"/>
    </location>
</feature>
<evidence type="ECO:0000256" key="3">
    <source>
        <dbReference type="ARBA" id="ARBA00023163"/>
    </source>
</evidence>
<dbReference type="Proteomes" id="UP000326877">
    <property type="component" value="Unassembled WGS sequence"/>
</dbReference>
<keyword evidence="4" id="KW-0539">Nucleus</keyword>
<evidence type="ECO:0000256" key="4">
    <source>
        <dbReference type="ARBA" id="ARBA00023242"/>
    </source>
</evidence>
<dbReference type="PROSITE" id="PS50048">
    <property type="entry name" value="ZN2_CY6_FUNGAL_2"/>
    <property type="match status" value="1"/>
</dbReference>
<dbReference type="InterPro" id="IPR036864">
    <property type="entry name" value="Zn2-C6_fun-type_DNA-bd_sf"/>
</dbReference>
<evidence type="ECO:0000259" key="5">
    <source>
        <dbReference type="PROSITE" id="PS50048"/>
    </source>
</evidence>
<dbReference type="CDD" id="cd00067">
    <property type="entry name" value="GAL4"/>
    <property type="match status" value="1"/>
</dbReference>
<dbReference type="SMART" id="SM00066">
    <property type="entry name" value="GAL4"/>
    <property type="match status" value="1"/>
</dbReference>
<dbReference type="InterPro" id="IPR001138">
    <property type="entry name" value="Zn2Cys6_DnaBD"/>
</dbReference>
<protein>
    <recommendedName>
        <fullName evidence="5">Zn(2)-C6 fungal-type domain-containing protein</fullName>
    </recommendedName>
</protein>
<name>A0A5N7BX45_PETAA</name>
<dbReference type="AlphaFoldDB" id="A0A5N7BX45"/>
<organism evidence="6">
    <name type="scientific">Petromyces alliaceus</name>
    <name type="common">Aspergillus alliaceus</name>
    <dbReference type="NCBI Taxonomy" id="209559"/>
    <lineage>
        <taxon>Eukaryota</taxon>
        <taxon>Fungi</taxon>
        <taxon>Dikarya</taxon>
        <taxon>Ascomycota</taxon>
        <taxon>Pezizomycotina</taxon>
        <taxon>Eurotiomycetes</taxon>
        <taxon>Eurotiomycetidae</taxon>
        <taxon>Eurotiales</taxon>
        <taxon>Aspergillaceae</taxon>
        <taxon>Aspergillus</taxon>
        <taxon>Aspergillus subgen. Circumdati</taxon>
    </lineage>
</organism>
<evidence type="ECO:0000313" key="6">
    <source>
        <dbReference type="EMBL" id="KAE8386067.1"/>
    </source>
</evidence>
<dbReference type="Gene3D" id="4.10.240.10">
    <property type="entry name" value="Zn(2)-C6 fungal-type DNA-binding domain"/>
    <property type="match status" value="1"/>
</dbReference>
<evidence type="ECO:0000256" key="1">
    <source>
        <dbReference type="ARBA" id="ARBA00023015"/>
    </source>
</evidence>
<dbReference type="GO" id="GO:0008270">
    <property type="term" value="F:zinc ion binding"/>
    <property type="evidence" value="ECO:0007669"/>
    <property type="project" value="InterPro"/>
</dbReference>
<dbReference type="OrthoDB" id="3525185at2759"/>
<dbReference type="PANTHER" id="PTHR38791:SF5">
    <property type="entry name" value="TRANSCRIPTION FACTOR DBAG-RELATED"/>
    <property type="match status" value="1"/>
</dbReference>
<dbReference type="PANTHER" id="PTHR38791">
    <property type="entry name" value="ZN(II)2CYS6 TRANSCRIPTION FACTOR (EUROFUNG)-RELATED-RELATED"/>
    <property type="match status" value="1"/>
</dbReference>
<reference evidence="6" key="1">
    <citation type="submission" date="2019-04" db="EMBL/GenBank/DDBJ databases">
        <title>Friends and foes A comparative genomics studyof 23 Aspergillus species from section Flavi.</title>
        <authorList>
            <consortium name="DOE Joint Genome Institute"/>
            <person name="Kjaerbolling I."/>
            <person name="Vesth T."/>
            <person name="Frisvad J.C."/>
            <person name="Nybo J.L."/>
            <person name="Theobald S."/>
            <person name="Kildgaard S."/>
            <person name="Isbrandt T."/>
            <person name="Kuo A."/>
            <person name="Sato A."/>
            <person name="Lyhne E.K."/>
            <person name="Kogle M.E."/>
            <person name="Wiebenga A."/>
            <person name="Kun R.S."/>
            <person name="Lubbers R.J."/>
            <person name="Makela M.R."/>
            <person name="Barry K."/>
            <person name="Chovatia M."/>
            <person name="Clum A."/>
            <person name="Daum C."/>
            <person name="Haridas S."/>
            <person name="He G."/>
            <person name="LaButti K."/>
            <person name="Lipzen A."/>
            <person name="Mondo S."/>
            <person name="Riley R."/>
            <person name="Salamov A."/>
            <person name="Simmons B.A."/>
            <person name="Magnuson J.K."/>
            <person name="Henrissat B."/>
            <person name="Mortensen U.H."/>
            <person name="Larsen T.O."/>
            <person name="Devries R.P."/>
            <person name="Grigoriev I.V."/>
            <person name="Machida M."/>
            <person name="Baker S.E."/>
            <person name="Andersen M.R."/>
        </authorList>
    </citation>
    <scope>NUCLEOTIDE SEQUENCE [LARGE SCALE GENOMIC DNA]</scope>
    <source>
        <strain evidence="6">IBT 14317</strain>
    </source>
</reference>
<gene>
    <name evidence="6" type="ORF">BDV23DRAFT_175738</name>
</gene>
<dbReference type="GO" id="GO:0009893">
    <property type="term" value="P:positive regulation of metabolic process"/>
    <property type="evidence" value="ECO:0007669"/>
    <property type="project" value="UniProtKB-ARBA"/>
</dbReference>
<accession>A0A5N7BX45</accession>
<dbReference type="GO" id="GO:0000981">
    <property type="term" value="F:DNA-binding transcription factor activity, RNA polymerase II-specific"/>
    <property type="evidence" value="ECO:0007669"/>
    <property type="project" value="InterPro"/>
</dbReference>
<sequence length="405" mass="44748">MVYCGPSCACETCKLRKKKCDETRPSCIRCLKSNRTCRGYEVKDSLGLPLQPPLGSLARKCSLPARDPAPGTDALPDDAHPNEVTGEVVEESGLRAFFYGYCVVSTHRSLSRGFFHKLGGMVRFTGFRSDLAKACKVVAFGGHEMLYQERLNSFAQTIRVRSVESAGFLTILILCYMVKIVLVGEIHFGYHNNSPLSLLGAVQSDHPLLCSGMPKNPAIFSSPSIDYTLQGLDHLLLALGPLWEKAKQEAIDLNERLTGWQDTLTGDFEPTTVGQIVPEANAAIPGVGYWPGRVGMYFDFYVAVVWNTSRVARCLLLDLILNVASILNYGNRDHTRKQRDALCLLEQIVCSMPYHLAEDLPDFLRNHGNSTKITTPARAAGGLLLMHPIYTISQLSIVPFNMQGY</sequence>
<keyword evidence="1" id="KW-0805">Transcription regulation</keyword>
<dbReference type="EMBL" id="ML735319">
    <property type="protein sequence ID" value="KAE8386067.1"/>
    <property type="molecule type" value="Genomic_DNA"/>
</dbReference>
<dbReference type="SUPFAM" id="SSF57701">
    <property type="entry name" value="Zn2/Cys6 DNA-binding domain"/>
    <property type="match status" value="1"/>
</dbReference>
<evidence type="ECO:0000256" key="2">
    <source>
        <dbReference type="ARBA" id="ARBA00023125"/>
    </source>
</evidence>
<proteinExistence type="predicted"/>
<dbReference type="Pfam" id="PF00172">
    <property type="entry name" value="Zn_clus"/>
    <property type="match status" value="1"/>
</dbReference>
<dbReference type="PROSITE" id="PS00463">
    <property type="entry name" value="ZN2_CY6_FUNGAL_1"/>
    <property type="match status" value="1"/>
</dbReference>
<dbReference type="GO" id="GO:0003677">
    <property type="term" value="F:DNA binding"/>
    <property type="evidence" value="ECO:0007669"/>
    <property type="project" value="UniProtKB-KW"/>
</dbReference>
<keyword evidence="2" id="KW-0238">DNA-binding</keyword>